<accession>A0A7C4RQD9</accession>
<dbReference type="PROSITE" id="PS51257">
    <property type="entry name" value="PROKAR_LIPOPROTEIN"/>
    <property type="match status" value="1"/>
</dbReference>
<dbReference type="EMBL" id="DSUH01000005">
    <property type="protein sequence ID" value="HGU31236.1"/>
    <property type="molecule type" value="Genomic_DNA"/>
</dbReference>
<comment type="caution">
    <text evidence="1">The sequence shown here is derived from an EMBL/GenBank/DDBJ whole genome shotgun (WGS) entry which is preliminary data.</text>
</comment>
<proteinExistence type="predicted"/>
<evidence type="ECO:0008006" key="2">
    <source>
        <dbReference type="Google" id="ProtNLM"/>
    </source>
</evidence>
<sequence>MTRMNHLFVSTTQFLLILLLALGFFGCASSSKNSSPSQATLQKDAGSMPTYYDFGDVMVPSELKLNRKESFVYATGGATAGVLTLKGRVDRDSLIAFFENNMIKDNWRLISSFRAPKAVILFQKENRWCIISIEEDLMSELVKIWVAPTINAPAMGMK</sequence>
<organism evidence="1">
    <name type="scientific">Desulfatirhabdium butyrativorans</name>
    <dbReference type="NCBI Taxonomy" id="340467"/>
    <lineage>
        <taxon>Bacteria</taxon>
        <taxon>Pseudomonadati</taxon>
        <taxon>Thermodesulfobacteriota</taxon>
        <taxon>Desulfobacteria</taxon>
        <taxon>Desulfobacterales</taxon>
        <taxon>Desulfatirhabdiaceae</taxon>
        <taxon>Desulfatirhabdium</taxon>
    </lineage>
</organism>
<evidence type="ECO:0000313" key="1">
    <source>
        <dbReference type="EMBL" id="HGU31236.1"/>
    </source>
</evidence>
<name>A0A7C4RQD9_9BACT</name>
<reference evidence="1" key="1">
    <citation type="journal article" date="2020" name="mSystems">
        <title>Genome- and Community-Level Interaction Insights into Carbon Utilization and Element Cycling Functions of Hydrothermarchaeota in Hydrothermal Sediment.</title>
        <authorList>
            <person name="Zhou Z."/>
            <person name="Liu Y."/>
            <person name="Xu W."/>
            <person name="Pan J."/>
            <person name="Luo Z.H."/>
            <person name="Li M."/>
        </authorList>
    </citation>
    <scope>NUCLEOTIDE SEQUENCE [LARGE SCALE GENOMIC DNA]</scope>
    <source>
        <strain evidence="1">SpSt-477</strain>
    </source>
</reference>
<dbReference type="AlphaFoldDB" id="A0A7C4RQD9"/>
<gene>
    <name evidence="1" type="ORF">ENS29_00085</name>
</gene>
<protein>
    <recommendedName>
        <fullName evidence="2">Lipoprotein</fullName>
    </recommendedName>
</protein>